<gene>
    <name evidence="2" type="ORF">EVAR_8402_1</name>
</gene>
<name>A0A4C1WF44_EUMVA</name>
<organism evidence="2 3">
    <name type="scientific">Eumeta variegata</name>
    <name type="common">Bagworm moth</name>
    <name type="synonym">Eumeta japonica</name>
    <dbReference type="NCBI Taxonomy" id="151549"/>
    <lineage>
        <taxon>Eukaryota</taxon>
        <taxon>Metazoa</taxon>
        <taxon>Ecdysozoa</taxon>
        <taxon>Arthropoda</taxon>
        <taxon>Hexapoda</taxon>
        <taxon>Insecta</taxon>
        <taxon>Pterygota</taxon>
        <taxon>Neoptera</taxon>
        <taxon>Endopterygota</taxon>
        <taxon>Lepidoptera</taxon>
        <taxon>Glossata</taxon>
        <taxon>Ditrysia</taxon>
        <taxon>Tineoidea</taxon>
        <taxon>Psychidae</taxon>
        <taxon>Oiketicinae</taxon>
        <taxon>Eumeta</taxon>
    </lineage>
</organism>
<dbReference type="EMBL" id="BGZK01000531">
    <property type="protein sequence ID" value="GBP48794.1"/>
    <property type="molecule type" value="Genomic_DNA"/>
</dbReference>
<evidence type="ECO:0000256" key="1">
    <source>
        <dbReference type="SAM" id="MobiDB-lite"/>
    </source>
</evidence>
<accession>A0A4C1WF44</accession>
<proteinExistence type="predicted"/>
<protein>
    <submittedName>
        <fullName evidence="2">Uncharacterized protein</fullName>
    </submittedName>
</protein>
<evidence type="ECO:0000313" key="2">
    <source>
        <dbReference type="EMBL" id="GBP48794.1"/>
    </source>
</evidence>
<comment type="caution">
    <text evidence="2">The sequence shown here is derived from an EMBL/GenBank/DDBJ whole genome shotgun (WGS) entry which is preliminary data.</text>
</comment>
<evidence type="ECO:0000313" key="3">
    <source>
        <dbReference type="Proteomes" id="UP000299102"/>
    </source>
</evidence>
<feature type="region of interest" description="Disordered" evidence="1">
    <location>
        <begin position="67"/>
        <end position="91"/>
    </location>
</feature>
<keyword evidence="3" id="KW-1185">Reference proteome</keyword>
<dbReference type="Proteomes" id="UP000299102">
    <property type="component" value="Unassembled WGS sequence"/>
</dbReference>
<sequence>MCVNVAVATFYHVELTARRDALFTAGRSRRCGPARARGGRGAGARTVMALKSNKWRCKSYDNCYIRSPPGGGHAGARRRPARGTAPSVVDT</sequence>
<feature type="compositionally biased region" description="Low complexity" evidence="1">
    <location>
        <begin position="82"/>
        <end position="91"/>
    </location>
</feature>
<dbReference type="AlphaFoldDB" id="A0A4C1WF44"/>
<reference evidence="2 3" key="1">
    <citation type="journal article" date="2019" name="Commun. Biol.">
        <title>The bagworm genome reveals a unique fibroin gene that provides high tensile strength.</title>
        <authorList>
            <person name="Kono N."/>
            <person name="Nakamura H."/>
            <person name="Ohtoshi R."/>
            <person name="Tomita M."/>
            <person name="Numata K."/>
            <person name="Arakawa K."/>
        </authorList>
    </citation>
    <scope>NUCLEOTIDE SEQUENCE [LARGE SCALE GENOMIC DNA]</scope>
</reference>